<dbReference type="PANTHER" id="PTHR36507">
    <property type="entry name" value="BLL1555 PROTEIN"/>
    <property type="match status" value="1"/>
</dbReference>
<reference evidence="6 7" key="1">
    <citation type="submission" date="2019-09" db="EMBL/GenBank/DDBJ databases">
        <title>Draft genome sequence of Ginsengibacter sp. BR5-29.</title>
        <authorList>
            <person name="Im W.-T."/>
        </authorList>
    </citation>
    <scope>NUCLEOTIDE SEQUENCE [LARGE SCALE GENOMIC DNA]</scope>
    <source>
        <strain evidence="6 7">BR5-29</strain>
    </source>
</reference>
<gene>
    <name evidence="6" type="ORF">FW778_20265</name>
</gene>
<dbReference type="PANTHER" id="PTHR36507:SF1">
    <property type="entry name" value="BLL1555 PROTEIN"/>
    <property type="match status" value="1"/>
</dbReference>
<keyword evidence="7" id="KW-1185">Reference proteome</keyword>
<protein>
    <recommendedName>
        <fullName evidence="5">Blue (type 1) copper domain-containing protein</fullName>
    </recommendedName>
</protein>
<proteinExistence type="predicted"/>
<dbReference type="GO" id="GO:0009055">
    <property type="term" value="F:electron transfer activity"/>
    <property type="evidence" value="ECO:0007669"/>
    <property type="project" value="InterPro"/>
</dbReference>
<dbReference type="GO" id="GO:0005507">
    <property type="term" value="F:copper ion binding"/>
    <property type="evidence" value="ECO:0007669"/>
    <property type="project" value="InterPro"/>
</dbReference>
<name>A0A5J5IDN7_9BACT</name>
<dbReference type="Proteomes" id="UP000326903">
    <property type="component" value="Unassembled WGS sequence"/>
</dbReference>
<evidence type="ECO:0000256" key="4">
    <source>
        <dbReference type="SAM" id="MobiDB-lite"/>
    </source>
</evidence>
<dbReference type="PRINTS" id="PR00157">
    <property type="entry name" value="PLASTOCYANIN"/>
</dbReference>
<comment type="cofactor">
    <cofactor evidence="3">
        <name>Cu(2+)</name>
        <dbReference type="ChEBI" id="CHEBI:29036"/>
    </cofactor>
    <text evidence="3">The crystal structure with reduced Cu(1+) has also been determined.</text>
</comment>
<evidence type="ECO:0000313" key="6">
    <source>
        <dbReference type="EMBL" id="KAA9035950.1"/>
    </source>
</evidence>
<dbReference type="InterPro" id="IPR008972">
    <property type="entry name" value="Cupredoxin"/>
</dbReference>
<dbReference type="Pfam" id="PF00127">
    <property type="entry name" value="Copper-bind"/>
    <property type="match status" value="1"/>
</dbReference>
<feature type="domain" description="Blue (type 1) copper" evidence="5">
    <location>
        <begin position="29"/>
        <end position="106"/>
    </location>
</feature>
<accession>A0A5J5IDN7</accession>
<feature type="binding site" evidence="3">
    <location>
        <position position="100"/>
    </location>
    <ligand>
        <name>Cu cation</name>
        <dbReference type="ChEBI" id="CHEBI:23378"/>
    </ligand>
</feature>
<evidence type="ECO:0000313" key="7">
    <source>
        <dbReference type="Proteomes" id="UP000326903"/>
    </source>
</evidence>
<feature type="binding site" evidence="3">
    <location>
        <position position="59"/>
    </location>
    <ligand>
        <name>Cu cation</name>
        <dbReference type="ChEBI" id="CHEBI:23378"/>
    </ligand>
</feature>
<comment type="caution">
    <text evidence="6">The sequence shown here is derived from an EMBL/GenBank/DDBJ whole genome shotgun (WGS) entry which is preliminary data.</text>
</comment>
<dbReference type="InterPro" id="IPR002387">
    <property type="entry name" value="Plastocyanin"/>
</dbReference>
<sequence>MFVSFSCSKSGNTPANNGTGGTGVTPGTVSIANMAFGPSSLTVKVGTTVTWKNNDGYAHTVTSDDGTSFNSGNIGGGASYSYVTKTAGTFAYHCNIHSGMTATLVVTQ</sequence>
<dbReference type="Gene3D" id="2.60.40.420">
    <property type="entry name" value="Cupredoxins - blue copper proteins"/>
    <property type="match status" value="1"/>
</dbReference>
<keyword evidence="1 3" id="KW-0479">Metal-binding</keyword>
<dbReference type="EMBL" id="VYQF01000010">
    <property type="protein sequence ID" value="KAA9035950.1"/>
    <property type="molecule type" value="Genomic_DNA"/>
</dbReference>
<keyword evidence="2 3" id="KW-0186">Copper</keyword>
<evidence type="ECO:0000256" key="1">
    <source>
        <dbReference type="ARBA" id="ARBA00022723"/>
    </source>
</evidence>
<feature type="binding site" evidence="3">
    <location>
        <position position="97"/>
    </location>
    <ligand>
        <name>Cu cation</name>
        <dbReference type="ChEBI" id="CHEBI:23378"/>
    </ligand>
</feature>
<dbReference type="AlphaFoldDB" id="A0A5J5IDN7"/>
<organism evidence="6 7">
    <name type="scientific">Ginsengibacter hankyongi</name>
    <dbReference type="NCBI Taxonomy" id="2607284"/>
    <lineage>
        <taxon>Bacteria</taxon>
        <taxon>Pseudomonadati</taxon>
        <taxon>Bacteroidota</taxon>
        <taxon>Chitinophagia</taxon>
        <taxon>Chitinophagales</taxon>
        <taxon>Chitinophagaceae</taxon>
        <taxon>Ginsengibacter</taxon>
    </lineage>
</organism>
<feature type="compositionally biased region" description="Polar residues" evidence="4">
    <location>
        <begin position="1"/>
        <end position="10"/>
    </location>
</feature>
<dbReference type="InterPro" id="IPR000923">
    <property type="entry name" value="BlueCu_1"/>
</dbReference>
<dbReference type="InterPro" id="IPR052721">
    <property type="entry name" value="ET_Amicyanin"/>
</dbReference>
<evidence type="ECO:0000259" key="5">
    <source>
        <dbReference type="Pfam" id="PF00127"/>
    </source>
</evidence>
<feature type="region of interest" description="Disordered" evidence="4">
    <location>
        <begin position="1"/>
        <end position="23"/>
    </location>
</feature>
<dbReference type="SUPFAM" id="SSF49503">
    <property type="entry name" value="Cupredoxins"/>
    <property type="match status" value="1"/>
</dbReference>
<feature type="binding site" evidence="3">
    <location>
        <position position="94"/>
    </location>
    <ligand>
        <name>Cu cation</name>
        <dbReference type="ChEBI" id="CHEBI:23378"/>
    </ligand>
</feature>
<evidence type="ECO:0000256" key="3">
    <source>
        <dbReference type="PIRSR" id="PIRSR602387-1"/>
    </source>
</evidence>
<evidence type="ECO:0000256" key="2">
    <source>
        <dbReference type="ARBA" id="ARBA00023008"/>
    </source>
</evidence>